<gene>
    <name evidence="2" type="ORF">RFI_15501</name>
</gene>
<accession>X6N5X9</accession>
<keyword evidence="1" id="KW-0472">Membrane</keyword>
<proteinExistence type="predicted"/>
<sequence>MCRKKKKNRVIRDKLVSTTSTPFAIDKSDKTHGRDALAPCVERVGTCGVVRRHDNVENESLQHNTEYLFTVEAVKNNVQLQSHPLRFRTPSKGKVPYHNTYTYIYISMFLLLSFLLRIIYIHIHIYIFFFFFKKKKEEETFTKADGTSKAFTPSTPQGLHIYISTNGKREQRYVCWNSAEKCLGDISYELVVDGNAPNKSDNSRPVRAVFEPLQEQTGTYNLCVRTVCEFNGVQYFSQPSAPIVVQSEAFVVIDDPNVLHVILLANEGSTHGQFLLRPIPNSLYKKKKYIYTYIWEINMDTTQLCELPFEPISVLGSKLAHSCLWDVQPFRRANYANVSFGVEWKEMKSDGTSKMMSKSVTPSLNTIAIGCRAFTIDITERPILNFGSKTYQQFLTGVLEYLYVNMNNRFSTSMALNIFFDFARHCKQRHVAKKALRKETVHYINQRLATEETISSWHQVEWMFLYAMRRESSSSTIQ</sequence>
<dbReference type="Proteomes" id="UP000023152">
    <property type="component" value="Unassembled WGS sequence"/>
</dbReference>
<keyword evidence="1" id="KW-0812">Transmembrane</keyword>
<evidence type="ECO:0000256" key="1">
    <source>
        <dbReference type="SAM" id="Phobius"/>
    </source>
</evidence>
<dbReference type="EMBL" id="ASPP01011387">
    <property type="protein sequence ID" value="ETO21700.1"/>
    <property type="molecule type" value="Genomic_DNA"/>
</dbReference>
<evidence type="ECO:0000313" key="2">
    <source>
        <dbReference type="EMBL" id="ETO21700.1"/>
    </source>
</evidence>
<keyword evidence="1" id="KW-1133">Transmembrane helix</keyword>
<reference evidence="2 3" key="1">
    <citation type="journal article" date="2013" name="Curr. Biol.">
        <title>The Genome of the Foraminiferan Reticulomyxa filosa.</title>
        <authorList>
            <person name="Glockner G."/>
            <person name="Hulsmann N."/>
            <person name="Schleicher M."/>
            <person name="Noegel A.A."/>
            <person name="Eichinger L."/>
            <person name="Gallinger C."/>
            <person name="Pawlowski J."/>
            <person name="Sierra R."/>
            <person name="Euteneuer U."/>
            <person name="Pillet L."/>
            <person name="Moustafa A."/>
            <person name="Platzer M."/>
            <person name="Groth M."/>
            <person name="Szafranski K."/>
            <person name="Schliwa M."/>
        </authorList>
    </citation>
    <scope>NUCLEOTIDE SEQUENCE [LARGE SCALE GENOMIC DNA]</scope>
</reference>
<dbReference type="AlphaFoldDB" id="X6N5X9"/>
<comment type="caution">
    <text evidence="2">The sequence shown here is derived from an EMBL/GenBank/DDBJ whole genome shotgun (WGS) entry which is preliminary data.</text>
</comment>
<protein>
    <submittedName>
        <fullName evidence="2">Uncharacterized protein</fullName>
    </submittedName>
</protein>
<name>X6N5X9_RETFI</name>
<feature type="transmembrane region" description="Helical" evidence="1">
    <location>
        <begin position="102"/>
        <end position="132"/>
    </location>
</feature>
<organism evidence="2 3">
    <name type="scientific">Reticulomyxa filosa</name>
    <dbReference type="NCBI Taxonomy" id="46433"/>
    <lineage>
        <taxon>Eukaryota</taxon>
        <taxon>Sar</taxon>
        <taxon>Rhizaria</taxon>
        <taxon>Retaria</taxon>
        <taxon>Foraminifera</taxon>
        <taxon>Monothalamids</taxon>
        <taxon>Reticulomyxidae</taxon>
        <taxon>Reticulomyxa</taxon>
    </lineage>
</organism>
<evidence type="ECO:0000313" key="3">
    <source>
        <dbReference type="Proteomes" id="UP000023152"/>
    </source>
</evidence>
<keyword evidence="3" id="KW-1185">Reference proteome</keyword>